<evidence type="ECO:0000259" key="7">
    <source>
        <dbReference type="PROSITE" id="PS50110"/>
    </source>
</evidence>
<evidence type="ECO:0000256" key="5">
    <source>
        <dbReference type="PROSITE-ProRule" id="PRU00169"/>
    </source>
</evidence>
<dbReference type="PANTHER" id="PTHR43214:SF24">
    <property type="entry name" value="TRANSCRIPTIONAL REGULATORY PROTEIN NARL-RELATED"/>
    <property type="match status" value="1"/>
</dbReference>
<dbReference type="InterPro" id="IPR016032">
    <property type="entry name" value="Sig_transdc_resp-reg_C-effctor"/>
</dbReference>
<proteinExistence type="predicted"/>
<dbReference type="CDD" id="cd06170">
    <property type="entry name" value="LuxR_C_like"/>
    <property type="match status" value="1"/>
</dbReference>
<dbReference type="PROSITE" id="PS50110">
    <property type="entry name" value="RESPONSE_REGULATORY"/>
    <property type="match status" value="1"/>
</dbReference>
<keyword evidence="2" id="KW-0805">Transcription regulation</keyword>
<dbReference type="SMART" id="SM00448">
    <property type="entry name" value="REC"/>
    <property type="match status" value="1"/>
</dbReference>
<protein>
    <submittedName>
        <fullName evidence="8">Response regulator transcription factor</fullName>
    </submittedName>
</protein>
<evidence type="ECO:0000256" key="4">
    <source>
        <dbReference type="ARBA" id="ARBA00023163"/>
    </source>
</evidence>
<dbReference type="CDD" id="cd17535">
    <property type="entry name" value="REC_NarL-like"/>
    <property type="match status" value="1"/>
</dbReference>
<dbReference type="SUPFAM" id="SSF46894">
    <property type="entry name" value="C-terminal effector domain of the bipartite response regulators"/>
    <property type="match status" value="1"/>
</dbReference>
<dbReference type="InterPro" id="IPR000792">
    <property type="entry name" value="Tscrpt_reg_LuxR_C"/>
</dbReference>
<name>A0ABY3RNU9_9MICO</name>
<evidence type="ECO:0000313" key="8">
    <source>
        <dbReference type="EMBL" id="UGS25638.1"/>
    </source>
</evidence>
<keyword evidence="1 5" id="KW-0597">Phosphoprotein</keyword>
<dbReference type="InterPro" id="IPR058245">
    <property type="entry name" value="NreC/VraR/RcsB-like_REC"/>
</dbReference>
<organism evidence="8 9">
    <name type="scientific">Microbacterium resistens</name>
    <dbReference type="NCBI Taxonomy" id="156977"/>
    <lineage>
        <taxon>Bacteria</taxon>
        <taxon>Bacillati</taxon>
        <taxon>Actinomycetota</taxon>
        <taxon>Actinomycetes</taxon>
        <taxon>Micrococcales</taxon>
        <taxon>Microbacteriaceae</taxon>
        <taxon>Microbacterium</taxon>
    </lineage>
</organism>
<feature type="modified residue" description="4-aspartylphosphate" evidence="5">
    <location>
        <position position="57"/>
    </location>
</feature>
<dbReference type="InterPro" id="IPR011006">
    <property type="entry name" value="CheY-like_superfamily"/>
</dbReference>
<dbReference type="EMBL" id="CP082781">
    <property type="protein sequence ID" value="UGS25638.1"/>
    <property type="molecule type" value="Genomic_DNA"/>
</dbReference>
<dbReference type="SMART" id="SM00421">
    <property type="entry name" value="HTH_LUXR"/>
    <property type="match status" value="1"/>
</dbReference>
<feature type="domain" description="Response regulatory" evidence="7">
    <location>
        <begin position="6"/>
        <end position="122"/>
    </location>
</feature>
<dbReference type="SUPFAM" id="SSF52172">
    <property type="entry name" value="CheY-like"/>
    <property type="match status" value="1"/>
</dbReference>
<dbReference type="PRINTS" id="PR00038">
    <property type="entry name" value="HTHLUXR"/>
</dbReference>
<feature type="domain" description="HTH luxR-type" evidence="6">
    <location>
        <begin position="150"/>
        <end position="215"/>
    </location>
</feature>
<dbReference type="RefSeq" id="WP_067247855.1">
    <property type="nucleotide sequence ID" value="NZ_CP082781.1"/>
</dbReference>
<keyword evidence="9" id="KW-1185">Reference proteome</keyword>
<gene>
    <name evidence="8" type="ORF">K8F61_13280</name>
</gene>
<sequence length="217" mass="23368">MAETVRVLLVDDQELVRMGLRLGIDAEDDLTVVGEASNGDEAIELTASLAPDVVLMDVRMPGLDGIAATKHIVEASPDTRIIVLTTFDLDEYAFGALRAGASGFLLKDAGPAALCDAIRAVHAGDAAISPRVARRMLDLFADKMPADATPRPTIEALTPRETEILQAIGEGLNNAELSERFFLTESTVKTHVGRILMKLQLRDRVQAVLFAHRNGLV</sequence>
<dbReference type="Pfam" id="PF00072">
    <property type="entry name" value="Response_reg"/>
    <property type="match status" value="1"/>
</dbReference>
<keyword evidence="4" id="KW-0804">Transcription</keyword>
<keyword evidence="3" id="KW-0238">DNA-binding</keyword>
<dbReference type="PANTHER" id="PTHR43214">
    <property type="entry name" value="TWO-COMPONENT RESPONSE REGULATOR"/>
    <property type="match status" value="1"/>
</dbReference>
<dbReference type="Pfam" id="PF00196">
    <property type="entry name" value="GerE"/>
    <property type="match status" value="1"/>
</dbReference>
<dbReference type="Proteomes" id="UP001199642">
    <property type="component" value="Chromosome"/>
</dbReference>
<accession>A0ABY3RNU9</accession>
<dbReference type="Gene3D" id="3.40.50.2300">
    <property type="match status" value="1"/>
</dbReference>
<dbReference type="PROSITE" id="PS50043">
    <property type="entry name" value="HTH_LUXR_2"/>
    <property type="match status" value="1"/>
</dbReference>
<evidence type="ECO:0000313" key="9">
    <source>
        <dbReference type="Proteomes" id="UP001199642"/>
    </source>
</evidence>
<dbReference type="InterPro" id="IPR039420">
    <property type="entry name" value="WalR-like"/>
</dbReference>
<evidence type="ECO:0000256" key="1">
    <source>
        <dbReference type="ARBA" id="ARBA00022553"/>
    </source>
</evidence>
<evidence type="ECO:0000256" key="3">
    <source>
        <dbReference type="ARBA" id="ARBA00023125"/>
    </source>
</evidence>
<evidence type="ECO:0000259" key="6">
    <source>
        <dbReference type="PROSITE" id="PS50043"/>
    </source>
</evidence>
<evidence type="ECO:0000256" key="2">
    <source>
        <dbReference type="ARBA" id="ARBA00023015"/>
    </source>
</evidence>
<reference evidence="8 9" key="1">
    <citation type="submission" date="2023-01" db="EMBL/GenBank/DDBJ databases">
        <title>Characterization of estradiol degrading bacteria Microbacterium sp. MZT7 and reveal degrading genes through genome analysis.</title>
        <authorList>
            <person name="Hao P."/>
            <person name="Gao Y."/>
        </authorList>
    </citation>
    <scope>NUCLEOTIDE SEQUENCE [LARGE SCALE GENOMIC DNA]</scope>
    <source>
        <strain evidence="8 9">MZT7</strain>
    </source>
</reference>
<dbReference type="InterPro" id="IPR001789">
    <property type="entry name" value="Sig_transdc_resp-reg_receiver"/>
</dbReference>